<feature type="domain" description="Antitoxin Xre-like helix-turn-helix" evidence="2">
    <location>
        <begin position="22"/>
        <end position="78"/>
    </location>
</feature>
<dbReference type="Pfam" id="PF09722">
    <property type="entry name" value="Xre_MbcA_ParS_C"/>
    <property type="match status" value="1"/>
</dbReference>
<evidence type="ECO:0000313" key="3">
    <source>
        <dbReference type="EMBL" id="TCM85485.1"/>
    </source>
</evidence>
<proteinExistence type="predicted"/>
<organism evidence="3 4">
    <name type="scientific">Rhodovulum steppense</name>
    <dbReference type="NCBI Taxonomy" id="540251"/>
    <lineage>
        <taxon>Bacteria</taxon>
        <taxon>Pseudomonadati</taxon>
        <taxon>Pseudomonadota</taxon>
        <taxon>Alphaproteobacteria</taxon>
        <taxon>Rhodobacterales</taxon>
        <taxon>Paracoccaceae</taxon>
        <taxon>Rhodovulum</taxon>
    </lineage>
</organism>
<dbReference type="GO" id="GO:0003677">
    <property type="term" value="F:DNA binding"/>
    <property type="evidence" value="ECO:0007669"/>
    <property type="project" value="InterPro"/>
</dbReference>
<dbReference type="AlphaFoldDB" id="A0A4R1YWF4"/>
<dbReference type="RefSeq" id="WP_243641992.1">
    <property type="nucleotide sequence ID" value="NZ_SLVM01000007.1"/>
</dbReference>
<comment type="caution">
    <text evidence="3">The sequence shown here is derived from an EMBL/GenBank/DDBJ whole genome shotgun (WGS) entry which is preliminary data.</text>
</comment>
<evidence type="ECO:0000259" key="2">
    <source>
        <dbReference type="Pfam" id="PF20432"/>
    </source>
</evidence>
<dbReference type="InterPro" id="IPR024467">
    <property type="entry name" value="Xre/MbcA/ParS-like_toxin-bd"/>
</dbReference>
<evidence type="ECO:0000259" key="1">
    <source>
        <dbReference type="Pfam" id="PF09722"/>
    </source>
</evidence>
<feature type="domain" description="Antitoxin Xre/MbcA/ParS-like toxin-binding" evidence="1">
    <location>
        <begin position="82"/>
        <end position="135"/>
    </location>
</feature>
<dbReference type="Pfam" id="PF20432">
    <property type="entry name" value="Xre-like-HTH"/>
    <property type="match status" value="1"/>
</dbReference>
<sequence>MLRPVETPDTAPQDGYSPDEIAAMQRAILALMDRWGVRDEDAARLLGGISVKTYRRWRAGDYGRVARDLADRMSNLLGIHKALRILFQDPARAHAWIAKPNASFGGASALDVMVRGGGMDDLQRVRRYLDSVRGGW</sequence>
<name>A0A4R1YWF4_9RHOB</name>
<accession>A0A4R1YWF4</accession>
<dbReference type="Proteomes" id="UP000295277">
    <property type="component" value="Unassembled WGS sequence"/>
</dbReference>
<evidence type="ECO:0000313" key="4">
    <source>
        <dbReference type="Proteomes" id="UP000295277"/>
    </source>
</evidence>
<dbReference type="InterPro" id="IPR046847">
    <property type="entry name" value="Xre-like_HTH"/>
</dbReference>
<protein>
    <submittedName>
        <fullName evidence="3">Uncharacterized protein DUF2384</fullName>
    </submittedName>
</protein>
<reference evidence="3 4" key="1">
    <citation type="submission" date="2019-03" db="EMBL/GenBank/DDBJ databases">
        <title>Genomic Encyclopedia of Type Strains, Phase IV (KMG-IV): sequencing the most valuable type-strain genomes for metagenomic binning, comparative biology and taxonomic classification.</title>
        <authorList>
            <person name="Goeker M."/>
        </authorList>
    </citation>
    <scope>NUCLEOTIDE SEQUENCE [LARGE SCALE GENOMIC DNA]</scope>
    <source>
        <strain evidence="3 4">DSM 21153</strain>
    </source>
</reference>
<keyword evidence="4" id="KW-1185">Reference proteome</keyword>
<dbReference type="EMBL" id="SLVM01000007">
    <property type="protein sequence ID" value="TCM85485.1"/>
    <property type="molecule type" value="Genomic_DNA"/>
</dbReference>
<gene>
    <name evidence="3" type="ORF">EV216_10759</name>
</gene>